<evidence type="ECO:0000313" key="1">
    <source>
        <dbReference type="EMBL" id="MUP39430.1"/>
    </source>
</evidence>
<evidence type="ECO:0000313" key="4">
    <source>
        <dbReference type="Proteomes" id="UP000462449"/>
    </source>
</evidence>
<sequence>MVEVNLKLINNYVNTKYGDIRGVIEIDGFDNISSIYKLCEDHRYKTDDKFIVGFGLEETTTNGVGRKEQVVCNILFLFQSEYGDNYDEIKAKLIRKDKLKVHKKSFLISYTDLNKYIKRYDFMAITEMLNGVRQIEVEDVYE</sequence>
<comment type="caution">
    <text evidence="1">The sequence shown here is derived from an EMBL/GenBank/DDBJ whole genome shotgun (WGS) entry which is preliminary data.</text>
</comment>
<reference evidence="2 3" key="1">
    <citation type="submission" date="2019-11" db="EMBL/GenBank/DDBJ databases">
        <title>Draft genome sequence of Labilibaculum sp. strain SYP isolated from Black Sea.</title>
        <authorList>
            <person name="Yadav S."/>
            <person name="Villanueva L."/>
        </authorList>
    </citation>
    <scope>NUCLEOTIDE SEQUENCE [LARGE SCALE GENOMIC DNA]</scope>
    <source>
        <strain evidence="2 3">44</strain>
    </source>
</reference>
<keyword evidence="3" id="KW-1185">Reference proteome</keyword>
<name>A0A7M4D9V1_9BACT</name>
<dbReference type="Proteomes" id="UP000285951">
    <property type="component" value="Unassembled WGS sequence"/>
</dbReference>
<dbReference type="RefSeq" id="WP_156196851.1">
    <property type="nucleotide sequence ID" value="NZ_QTZN02000048.1"/>
</dbReference>
<protein>
    <submittedName>
        <fullName evidence="1">Uncharacterized protein</fullName>
    </submittedName>
</protein>
<accession>A0A7M4D9V1</accession>
<dbReference type="EMBL" id="WOTW01000048">
    <property type="protein sequence ID" value="MUP39430.1"/>
    <property type="molecule type" value="Genomic_DNA"/>
</dbReference>
<dbReference type="Proteomes" id="UP000462449">
    <property type="component" value="Unassembled WGS sequence"/>
</dbReference>
<dbReference type="EMBL" id="QTZN02000048">
    <property type="protein sequence ID" value="MVB08635.1"/>
    <property type="molecule type" value="Genomic_DNA"/>
</dbReference>
<evidence type="ECO:0000313" key="3">
    <source>
        <dbReference type="Proteomes" id="UP000285951"/>
    </source>
</evidence>
<evidence type="ECO:0000313" key="2">
    <source>
        <dbReference type="EMBL" id="MVB08635.1"/>
    </source>
</evidence>
<gene>
    <name evidence="2" type="ORF">DWB62_016540</name>
    <name evidence="1" type="ORF">GNY23_16540</name>
</gene>
<reference evidence="1 4" key="2">
    <citation type="submission" date="2019-12" db="EMBL/GenBank/DDBJ databases">
        <title>Draft genome sequence of Labilibaculum sp. strain 44 isolated from deep waters of Black Sea.</title>
        <authorList>
            <person name="Yadav S."/>
            <person name="Villanueva L."/>
        </authorList>
    </citation>
    <scope>NUCLEOTIDE SEQUENCE [LARGE SCALE GENOMIC DNA]</scope>
    <source>
        <strain evidence="1 4">44</strain>
    </source>
</reference>
<dbReference type="AlphaFoldDB" id="A0A7M4D9V1"/>
<proteinExistence type="predicted"/>
<organism evidence="1 4">
    <name type="scientific">Labilibaculum euxinus</name>
    <dbReference type="NCBI Taxonomy" id="2686357"/>
    <lineage>
        <taxon>Bacteria</taxon>
        <taxon>Pseudomonadati</taxon>
        <taxon>Bacteroidota</taxon>
        <taxon>Bacteroidia</taxon>
        <taxon>Marinilabiliales</taxon>
        <taxon>Marinifilaceae</taxon>
        <taxon>Labilibaculum</taxon>
    </lineage>
</organism>